<keyword evidence="7" id="KW-0546">Nucleotide metabolism</keyword>
<evidence type="ECO:0000259" key="12">
    <source>
        <dbReference type="Pfam" id="PF21654"/>
    </source>
</evidence>
<keyword evidence="2" id="KW-0548">Nucleotidyltransferase</keyword>
<keyword evidence="8" id="KW-0051">Antiviral defense</keyword>
<evidence type="ECO:0000256" key="9">
    <source>
        <dbReference type="ARBA" id="ARBA00044145"/>
    </source>
</evidence>
<keyword evidence="6" id="KW-0460">Magnesium</keyword>
<protein>
    <recommendedName>
        <fullName evidence="9">Cyclic GMP-AMP synthase</fullName>
    </recommendedName>
</protein>
<evidence type="ECO:0000256" key="3">
    <source>
        <dbReference type="ARBA" id="ARBA00022723"/>
    </source>
</evidence>
<evidence type="ECO:0000313" key="13">
    <source>
        <dbReference type="EMBL" id="NMO18774.1"/>
    </source>
</evidence>
<dbReference type="EMBL" id="JABBJJ010000153">
    <property type="protein sequence ID" value="NMO18774.1"/>
    <property type="molecule type" value="Genomic_DNA"/>
</dbReference>
<evidence type="ECO:0000256" key="4">
    <source>
        <dbReference type="ARBA" id="ARBA00022741"/>
    </source>
</evidence>
<evidence type="ECO:0000256" key="6">
    <source>
        <dbReference type="ARBA" id="ARBA00022842"/>
    </source>
</evidence>
<dbReference type="CDD" id="cd05400">
    <property type="entry name" value="NT_2-5OAS_ClassI-CCAase"/>
    <property type="match status" value="1"/>
</dbReference>
<dbReference type="GO" id="GO:0016779">
    <property type="term" value="F:nucleotidyltransferase activity"/>
    <property type="evidence" value="ECO:0007669"/>
    <property type="project" value="UniProtKB-KW"/>
</dbReference>
<evidence type="ECO:0000313" key="14">
    <source>
        <dbReference type="Proteomes" id="UP000518300"/>
    </source>
</evidence>
<keyword evidence="14" id="KW-1185">Reference proteome</keyword>
<keyword evidence="4" id="KW-0547">Nucleotide-binding</keyword>
<evidence type="ECO:0000256" key="8">
    <source>
        <dbReference type="ARBA" id="ARBA00023118"/>
    </source>
</evidence>
<feature type="compositionally biased region" description="Basic and acidic residues" evidence="11">
    <location>
        <begin position="332"/>
        <end position="342"/>
    </location>
</feature>
<dbReference type="GO" id="GO:0009117">
    <property type="term" value="P:nucleotide metabolic process"/>
    <property type="evidence" value="ECO:0007669"/>
    <property type="project" value="UniProtKB-KW"/>
</dbReference>
<dbReference type="GO" id="GO:0051607">
    <property type="term" value="P:defense response to virus"/>
    <property type="evidence" value="ECO:0007669"/>
    <property type="project" value="UniProtKB-KW"/>
</dbReference>
<dbReference type="AlphaFoldDB" id="A0A848LMF9"/>
<evidence type="ECO:0000256" key="10">
    <source>
        <dbReference type="ARBA" id="ARBA00048304"/>
    </source>
</evidence>
<dbReference type="RefSeq" id="WP_169348036.1">
    <property type="nucleotide sequence ID" value="NZ_JABBJJ010000153.1"/>
</dbReference>
<dbReference type="Proteomes" id="UP000518300">
    <property type="component" value="Unassembled WGS sequence"/>
</dbReference>
<keyword evidence="5" id="KW-0067">ATP-binding</keyword>
<dbReference type="GO" id="GO:0046872">
    <property type="term" value="F:metal ion binding"/>
    <property type="evidence" value="ECO:0007669"/>
    <property type="project" value="UniProtKB-KW"/>
</dbReference>
<keyword evidence="1 13" id="KW-0808">Transferase</keyword>
<proteinExistence type="predicted"/>
<gene>
    <name evidence="13" type="ORF">HG543_28490</name>
</gene>
<evidence type="ECO:0000256" key="2">
    <source>
        <dbReference type="ARBA" id="ARBA00022695"/>
    </source>
</evidence>
<evidence type="ECO:0000256" key="5">
    <source>
        <dbReference type="ARBA" id="ARBA00022840"/>
    </source>
</evidence>
<keyword evidence="3" id="KW-0479">Metal-binding</keyword>
<evidence type="ECO:0000256" key="1">
    <source>
        <dbReference type="ARBA" id="ARBA00022679"/>
    </source>
</evidence>
<dbReference type="GO" id="GO:0005524">
    <property type="term" value="F:ATP binding"/>
    <property type="evidence" value="ECO:0007669"/>
    <property type="project" value="UniProtKB-KW"/>
</dbReference>
<organism evidence="13 14">
    <name type="scientific">Pyxidicoccus fallax</name>
    <dbReference type="NCBI Taxonomy" id="394095"/>
    <lineage>
        <taxon>Bacteria</taxon>
        <taxon>Pseudomonadati</taxon>
        <taxon>Myxococcota</taxon>
        <taxon>Myxococcia</taxon>
        <taxon>Myxococcales</taxon>
        <taxon>Cystobacterineae</taxon>
        <taxon>Myxococcaceae</taxon>
        <taxon>Pyxidicoccus</taxon>
    </lineage>
</organism>
<sequence>MANIQTQIEQFDSNIRLKRFDENKMLREKRDAILNRLREKFAAQRREGEDIPSFDPLNQGSYQMGTGIQPADGDYDIDVGLRFNCSKTEYPNPVALKIKVADALEGHTEIGTDIRRSCVTVYYKLDGEQAYHVDLAVYTYDDPESPDRKLFLAKGKRNAAENDRSWEESDPIGLGKWVENRFSMDDEQQQFLRVIRALKRWKTEKFKTDGNNAPSGIGLTVAAGMWFSPRLTRDDFAKKTTFNDLEAMQAFVMLLINRFQQVGSKEDGSQLYRLSVNVPVAPRKDIFTRMTDGQMTTFRERLMQLRDRLAEVAKESDPVVACKLMRKEFGEEFPVPDKDDTGQPRGRAISSGGVSA</sequence>
<dbReference type="InterPro" id="IPR048445">
    <property type="entry name" value="DncV-like_NTFase"/>
</dbReference>
<comment type="catalytic activity">
    <reaction evidence="10">
        <text>GTP + ATP = 3',3'-cGAMP + 2 diphosphate</text>
        <dbReference type="Rhea" id="RHEA:35647"/>
        <dbReference type="ChEBI" id="CHEBI:30616"/>
        <dbReference type="ChEBI" id="CHEBI:33019"/>
        <dbReference type="ChEBI" id="CHEBI:37565"/>
        <dbReference type="ChEBI" id="CHEBI:71501"/>
    </reaction>
    <physiologicalReaction direction="left-to-right" evidence="10">
        <dbReference type="Rhea" id="RHEA:35648"/>
    </physiologicalReaction>
</comment>
<dbReference type="Pfam" id="PF21654">
    <property type="entry name" value="DncV-like_NTFase"/>
    <property type="match status" value="1"/>
</dbReference>
<feature type="domain" description="Cyclic GMP-AMP synthase DncV-like nucleotidyltransferase" evidence="12">
    <location>
        <begin position="58"/>
        <end position="138"/>
    </location>
</feature>
<name>A0A848LMF9_9BACT</name>
<feature type="region of interest" description="Disordered" evidence="11">
    <location>
        <begin position="332"/>
        <end position="356"/>
    </location>
</feature>
<evidence type="ECO:0000256" key="11">
    <source>
        <dbReference type="SAM" id="MobiDB-lite"/>
    </source>
</evidence>
<accession>A0A848LMF9</accession>
<comment type="caution">
    <text evidence="13">The sequence shown here is derived from an EMBL/GenBank/DDBJ whole genome shotgun (WGS) entry which is preliminary data.</text>
</comment>
<evidence type="ECO:0000256" key="7">
    <source>
        <dbReference type="ARBA" id="ARBA00023080"/>
    </source>
</evidence>
<dbReference type="InterPro" id="IPR006116">
    <property type="entry name" value="NT_2-5OAS_ClassI-CCAase"/>
</dbReference>
<reference evidence="13 14" key="1">
    <citation type="submission" date="2020-04" db="EMBL/GenBank/DDBJ databases">
        <title>Draft genome of Pyxidicoccus fallax type strain.</title>
        <authorList>
            <person name="Whitworth D.E."/>
        </authorList>
    </citation>
    <scope>NUCLEOTIDE SEQUENCE [LARGE SCALE GENOMIC DNA]</scope>
    <source>
        <strain evidence="13 14">DSM 14698</strain>
    </source>
</reference>